<gene>
    <name evidence="3" type="ORF">A7U60_g7798</name>
</gene>
<name>A0A9Q5MZL8_SANBA</name>
<keyword evidence="4" id="KW-1185">Reference proteome</keyword>
<reference evidence="3" key="1">
    <citation type="submission" date="2016-06" db="EMBL/GenBank/DDBJ databases">
        <title>Draft Genome sequence of the fungus Inonotus baumii.</title>
        <authorList>
            <person name="Zhu H."/>
            <person name="Lin W."/>
        </authorList>
    </citation>
    <scope>NUCLEOTIDE SEQUENCE</scope>
    <source>
        <strain evidence="3">821</strain>
    </source>
</reference>
<sequence>MATTTLLLLGLAALKGTFFWCVNAQQAANATIALLPEFSGLSISGQVVGTGADGTTYVLSASGTGAGDIPFTMTVVQDASHVSEAVSLATGLGADVQCAYDSQGVGACTLVTEGTGTDASGDAGPQTTVISTSLSLVAVPVTTASSTSTQLSASGSATSSGSTDSSSSTSGTVHTFALSLSAVFSIILATIATA</sequence>
<organism evidence="3 4">
    <name type="scientific">Sanghuangporus baumii</name>
    <name type="common">Phellinus baumii</name>
    <dbReference type="NCBI Taxonomy" id="108892"/>
    <lineage>
        <taxon>Eukaryota</taxon>
        <taxon>Fungi</taxon>
        <taxon>Dikarya</taxon>
        <taxon>Basidiomycota</taxon>
        <taxon>Agaricomycotina</taxon>
        <taxon>Agaricomycetes</taxon>
        <taxon>Hymenochaetales</taxon>
        <taxon>Hymenochaetaceae</taxon>
        <taxon>Sanghuangporus</taxon>
    </lineage>
</organism>
<evidence type="ECO:0000256" key="1">
    <source>
        <dbReference type="SAM" id="MobiDB-lite"/>
    </source>
</evidence>
<feature type="signal peptide" evidence="2">
    <location>
        <begin position="1"/>
        <end position="24"/>
    </location>
</feature>
<dbReference type="EMBL" id="LNZH02000211">
    <property type="protein sequence ID" value="OCB85172.1"/>
    <property type="molecule type" value="Genomic_DNA"/>
</dbReference>
<dbReference type="Proteomes" id="UP000757232">
    <property type="component" value="Unassembled WGS sequence"/>
</dbReference>
<evidence type="ECO:0000313" key="4">
    <source>
        <dbReference type="Proteomes" id="UP000757232"/>
    </source>
</evidence>
<dbReference type="OrthoDB" id="3266243at2759"/>
<dbReference type="AlphaFoldDB" id="A0A9Q5MZL8"/>
<feature type="region of interest" description="Disordered" evidence="1">
    <location>
        <begin position="150"/>
        <end position="169"/>
    </location>
</feature>
<comment type="caution">
    <text evidence="3">The sequence shown here is derived from an EMBL/GenBank/DDBJ whole genome shotgun (WGS) entry which is preliminary data.</text>
</comment>
<feature type="chain" id="PRO_5040224171" evidence="2">
    <location>
        <begin position="25"/>
        <end position="194"/>
    </location>
</feature>
<evidence type="ECO:0000256" key="2">
    <source>
        <dbReference type="SAM" id="SignalP"/>
    </source>
</evidence>
<keyword evidence="2" id="KW-0732">Signal</keyword>
<proteinExistence type="predicted"/>
<accession>A0A9Q5MZL8</accession>
<evidence type="ECO:0000313" key="3">
    <source>
        <dbReference type="EMBL" id="OCB85172.1"/>
    </source>
</evidence>
<protein>
    <submittedName>
        <fullName evidence="3">Uncharacterized protein</fullName>
    </submittedName>
</protein>